<proteinExistence type="inferred from homology"/>
<gene>
    <name evidence="4" type="ORF">E2562_023411</name>
</gene>
<evidence type="ECO:0000313" key="5">
    <source>
        <dbReference type="Proteomes" id="UP000479710"/>
    </source>
</evidence>
<evidence type="ECO:0000259" key="3">
    <source>
        <dbReference type="Pfam" id="PF05004"/>
    </source>
</evidence>
<feature type="region of interest" description="Disordered" evidence="2">
    <location>
        <begin position="1"/>
        <end position="29"/>
    </location>
</feature>
<dbReference type="PANTHER" id="PTHR12354:SF11">
    <property type="entry name" value="OS02G0219050 PROTEIN"/>
    <property type="match status" value="1"/>
</dbReference>
<dbReference type="OrthoDB" id="686784at2759"/>
<comment type="similarity">
    <text evidence="1">Belongs to the IFRD family.</text>
</comment>
<dbReference type="InterPro" id="IPR011989">
    <property type="entry name" value="ARM-like"/>
</dbReference>
<dbReference type="InterPro" id="IPR016024">
    <property type="entry name" value="ARM-type_fold"/>
</dbReference>
<comment type="caution">
    <text evidence="4">The sequence shown here is derived from an EMBL/GenBank/DDBJ whole genome shotgun (WGS) entry which is preliminary data.</text>
</comment>
<dbReference type="EMBL" id="SPHZ02000001">
    <property type="protein sequence ID" value="KAF0934148.1"/>
    <property type="molecule type" value="Genomic_DNA"/>
</dbReference>
<dbReference type="PANTHER" id="PTHR12354">
    <property type="entry name" value="INTERFERON-RELATED DEVELOPMENTAL REGULATOR"/>
    <property type="match status" value="1"/>
</dbReference>
<evidence type="ECO:0000313" key="4">
    <source>
        <dbReference type="EMBL" id="KAF0934148.1"/>
    </source>
</evidence>
<dbReference type="InterPro" id="IPR007701">
    <property type="entry name" value="Interferon-rel_develop_reg_N"/>
</dbReference>
<keyword evidence="5" id="KW-1185">Reference proteome</keyword>
<reference evidence="4 5" key="1">
    <citation type="submission" date="2019-11" db="EMBL/GenBank/DDBJ databases">
        <title>Whole genome sequence of Oryza granulata.</title>
        <authorList>
            <person name="Li W."/>
        </authorList>
    </citation>
    <scope>NUCLEOTIDE SEQUENCE [LARGE SCALE GENOMIC DNA]</scope>
    <source>
        <strain evidence="5">cv. Menghai</strain>
        <tissue evidence="4">Leaf</tissue>
    </source>
</reference>
<evidence type="ECO:0000256" key="2">
    <source>
        <dbReference type="SAM" id="MobiDB-lite"/>
    </source>
</evidence>
<dbReference type="Pfam" id="PF05004">
    <property type="entry name" value="IFRD"/>
    <property type="match status" value="1"/>
</dbReference>
<sequence>MAPSGRSLGMDFPHARGDKKGAGGGKSQKRLVAHEKPIRVRISNPEKEHVCRVPTDIVELCIIALFEKRGSTREAAMEILVGALEGFAHAEEIRDKYTTIVSRCVFSLKKGSVKEACLAYRAVGILALTLGGGGGGGDVTAGSKDILAEAFPFLAKTVEASHNMARVLAAIDSLAAATFAGADGNDEIEKSMDAIWSGVIDPSSGPGSKLAGDARNTTPQVLAAAVSAWAFLLTAVHERYEAEPGESCKDNIVLLANLLDDDDRAVRMAAGEALAACVELKLAHDTAPEDMEALKATVSDLATSPACKGAADKRRLADQKDIFRQIDAFLECGESPRKSVRTSSSRQNVLKVTTWTKLLQLNFLTRFLGNGFHSHLQHNPLFDETFKIAGDEVEGLSARKKKLSRRWKEKKWSLELRRNRDAVWKAKNKFGLPEEEPESDTKALMLLPAPASHHHMLLPVHRQWHLLPPAPASHMLPPVEQQQQQPILLLEY</sequence>
<dbReference type="AlphaFoldDB" id="A0A6G1FB39"/>
<dbReference type="InterPro" id="IPR039777">
    <property type="entry name" value="IFRD"/>
</dbReference>
<dbReference type="Proteomes" id="UP000479710">
    <property type="component" value="Unassembled WGS sequence"/>
</dbReference>
<evidence type="ECO:0000256" key="1">
    <source>
        <dbReference type="ARBA" id="ARBA00008828"/>
    </source>
</evidence>
<dbReference type="Gene3D" id="1.25.10.10">
    <property type="entry name" value="Leucine-rich Repeat Variant"/>
    <property type="match status" value="1"/>
</dbReference>
<dbReference type="SUPFAM" id="SSF48371">
    <property type="entry name" value="ARM repeat"/>
    <property type="match status" value="1"/>
</dbReference>
<accession>A0A6G1FB39</accession>
<protein>
    <recommendedName>
        <fullName evidence="3">Interferon-related developmental regulator N-terminal domain-containing protein</fullName>
    </recommendedName>
</protein>
<feature type="domain" description="Interferon-related developmental regulator N-terminal" evidence="3">
    <location>
        <begin position="59"/>
        <end position="331"/>
    </location>
</feature>
<name>A0A6G1FB39_9ORYZ</name>
<organism evidence="4 5">
    <name type="scientific">Oryza meyeriana var. granulata</name>
    <dbReference type="NCBI Taxonomy" id="110450"/>
    <lineage>
        <taxon>Eukaryota</taxon>
        <taxon>Viridiplantae</taxon>
        <taxon>Streptophyta</taxon>
        <taxon>Embryophyta</taxon>
        <taxon>Tracheophyta</taxon>
        <taxon>Spermatophyta</taxon>
        <taxon>Magnoliopsida</taxon>
        <taxon>Liliopsida</taxon>
        <taxon>Poales</taxon>
        <taxon>Poaceae</taxon>
        <taxon>BOP clade</taxon>
        <taxon>Oryzoideae</taxon>
        <taxon>Oryzeae</taxon>
        <taxon>Oryzinae</taxon>
        <taxon>Oryza</taxon>
        <taxon>Oryza meyeriana</taxon>
    </lineage>
</organism>